<dbReference type="Gene3D" id="3.10.20.30">
    <property type="match status" value="1"/>
</dbReference>
<evidence type="ECO:0000313" key="5">
    <source>
        <dbReference type="Proteomes" id="UP000286806"/>
    </source>
</evidence>
<dbReference type="Pfam" id="PF02597">
    <property type="entry name" value="ThiS"/>
    <property type="match status" value="1"/>
</dbReference>
<dbReference type="NCBIfam" id="TIGR01682">
    <property type="entry name" value="moaD"/>
    <property type="match status" value="1"/>
</dbReference>
<dbReference type="AlphaFoldDB" id="A0A401JZ69"/>
<evidence type="ECO:0000256" key="1">
    <source>
        <dbReference type="ARBA" id="ARBA00022741"/>
    </source>
</evidence>
<dbReference type="OrthoDB" id="9801945at2"/>
<proteinExistence type="inferred from homology"/>
<comment type="caution">
    <text evidence="4">The sequence shown here is derived from an EMBL/GenBank/DDBJ whole genome shotgun (WGS) entry which is preliminary data.</text>
</comment>
<organism evidence="4 5">
    <name type="scientific">Sulfuriferula multivorans</name>
    <dbReference type="NCBI Taxonomy" id="1559896"/>
    <lineage>
        <taxon>Bacteria</taxon>
        <taxon>Pseudomonadati</taxon>
        <taxon>Pseudomonadota</taxon>
        <taxon>Betaproteobacteria</taxon>
        <taxon>Nitrosomonadales</taxon>
        <taxon>Sulfuricellaceae</taxon>
        <taxon>Sulfuriferula</taxon>
    </lineage>
</organism>
<comment type="similarity">
    <text evidence="2">Belongs to the MoaD family.</text>
</comment>
<keyword evidence="5" id="KW-1185">Reference proteome</keyword>
<name>A0A401JZ69_9PROT</name>
<gene>
    <name evidence="4" type="ORF">SFMTTN_2847</name>
</gene>
<protein>
    <recommendedName>
        <fullName evidence="3">Molybdopterin synthase sulfur carrier subunit</fullName>
    </recommendedName>
</protein>
<sequence>MKLKVLYFARLRERLGVAEETVELPDGMGMVAMLLDVLRARGGVWAEELAAGKNFRAAVNQDMAGMEAPIEDGDEVAIFPPVTGG</sequence>
<evidence type="ECO:0000313" key="4">
    <source>
        <dbReference type="EMBL" id="GCB02031.1"/>
    </source>
</evidence>
<dbReference type="PANTHER" id="PTHR33359">
    <property type="entry name" value="MOLYBDOPTERIN SYNTHASE SULFUR CARRIER SUBUNIT"/>
    <property type="match status" value="1"/>
</dbReference>
<evidence type="ECO:0000256" key="3">
    <source>
        <dbReference type="ARBA" id="ARBA00024247"/>
    </source>
</evidence>
<accession>A0A401JZ69</accession>
<dbReference type="PANTHER" id="PTHR33359:SF1">
    <property type="entry name" value="MOLYBDOPTERIN SYNTHASE SULFUR CARRIER SUBUNIT"/>
    <property type="match status" value="1"/>
</dbReference>
<reference evidence="4 5" key="1">
    <citation type="journal article" date="2019" name="Front. Microbiol.">
        <title>Genomes of Neutrophilic Sulfur-Oxidizing Chemolithoautotrophs Representing 9 Proteobacterial Species From 8 Genera.</title>
        <authorList>
            <person name="Watanabe T."/>
            <person name="Kojima H."/>
            <person name="Umezawa K."/>
            <person name="Hori C."/>
            <person name="Takasuka T.E."/>
            <person name="Kato Y."/>
            <person name="Fukui M."/>
        </authorList>
    </citation>
    <scope>NUCLEOTIDE SEQUENCE [LARGE SCALE GENOMIC DNA]</scope>
    <source>
        <strain evidence="4 5">TTN</strain>
    </source>
</reference>
<dbReference type="GO" id="GO:1990133">
    <property type="term" value="C:molybdopterin adenylyltransferase complex"/>
    <property type="evidence" value="ECO:0007669"/>
    <property type="project" value="TreeGrafter"/>
</dbReference>
<dbReference type="RefSeq" id="WP_124705796.1">
    <property type="nucleotide sequence ID" value="NZ_BGOW01000033.1"/>
</dbReference>
<dbReference type="CDD" id="cd00754">
    <property type="entry name" value="Ubl_MoaD"/>
    <property type="match status" value="1"/>
</dbReference>
<keyword evidence="1" id="KW-0547">Nucleotide-binding</keyword>
<dbReference type="GO" id="GO:0006777">
    <property type="term" value="P:Mo-molybdopterin cofactor biosynthetic process"/>
    <property type="evidence" value="ECO:0007669"/>
    <property type="project" value="InterPro"/>
</dbReference>
<dbReference type="Proteomes" id="UP000286806">
    <property type="component" value="Unassembled WGS sequence"/>
</dbReference>
<dbReference type="InterPro" id="IPR003749">
    <property type="entry name" value="ThiS/MoaD-like"/>
</dbReference>
<evidence type="ECO:0000256" key="2">
    <source>
        <dbReference type="ARBA" id="ARBA00024200"/>
    </source>
</evidence>
<dbReference type="SUPFAM" id="SSF54285">
    <property type="entry name" value="MoaD/ThiS"/>
    <property type="match status" value="1"/>
</dbReference>
<dbReference type="InterPro" id="IPR012675">
    <property type="entry name" value="Beta-grasp_dom_sf"/>
</dbReference>
<dbReference type="EMBL" id="BGOW01000033">
    <property type="protein sequence ID" value="GCB02031.1"/>
    <property type="molecule type" value="Genomic_DNA"/>
</dbReference>
<dbReference type="UniPathway" id="UPA00344"/>
<dbReference type="InterPro" id="IPR044672">
    <property type="entry name" value="MOCS2A"/>
</dbReference>
<dbReference type="GO" id="GO:0000166">
    <property type="term" value="F:nucleotide binding"/>
    <property type="evidence" value="ECO:0007669"/>
    <property type="project" value="UniProtKB-KW"/>
</dbReference>
<dbReference type="InterPro" id="IPR016155">
    <property type="entry name" value="Mopterin_synth/thiamin_S_b"/>
</dbReference>